<feature type="transmembrane region" description="Helical" evidence="1">
    <location>
        <begin position="34"/>
        <end position="52"/>
    </location>
</feature>
<evidence type="ECO:0000259" key="2">
    <source>
        <dbReference type="Pfam" id="PF05569"/>
    </source>
</evidence>
<keyword evidence="1" id="KW-1133">Transmembrane helix</keyword>
<dbReference type="Proteomes" id="UP001424741">
    <property type="component" value="Unassembled WGS sequence"/>
</dbReference>
<dbReference type="InterPro" id="IPR008756">
    <property type="entry name" value="Peptidase_M56"/>
</dbReference>
<dbReference type="CDD" id="cd07341">
    <property type="entry name" value="M56_BlaR1_MecR1_like"/>
    <property type="match status" value="1"/>
</dbReference>
<feature type="transmembrane region" description="Helical" evidence="1">
    <location>
        <begin position="6"/>
        <end position="22"/>
    </location>
</feature>
<protein>
    <recommendedName>
        <fullName evidence="2">Peptidase M56 domain-containing protein</fullName>
    </recommendedName>
</protein>
<dbReference type="PANTHER" id="PTHR34978:SF3">
    <property type="entry name" value="SLR0241 PROTEIN"/>
    <property type="match status" value="1"/>
</dbReference>
<dbReference type="InterPro" id="IPR052173">
    <property type="entry name" value="Beta-lactam_resp_regulator"/>
</dbReference>
<keyword evidence="1" id="KW-0812">Transmembrane</keyword>
<name>A0ABP9V2W3_9BACT</name>
<keyword evidence="1" id="KW-0472">Membrane</keyword>
<accession>A0ABP9V2W3</accession>
<gene>
    <name evidence="3" type="ORF">Rhal01_01616</name>
</gene>
<evidence type="ECO:0000313" key="3">
    <source>
        <dbReference type="EMBL" id="GAA5495441.1"/>
    </source>
</evidence>
<evidence type="ECO:0000313" key="4">
    <source>
        <dbReference type="Proteomes" id="UP001424741"/>
    </source>
</evidence>
<feature type="domain" description="Peptidase M56" evidence="2">
    <location>
        <begin position="64"/>
        <end position="266"/>
    </location>
</feature>
<proteinExistence type="predicted"/>
<reference evidence="3 4" key="1">
    <citation type="submission" date="2024-02" db="EMBL/GenBank/DDBJ databases">
        <title>Rubritalea halochordaticola NBRC 107102.</title>
        <authorList>
            <person name="Ichikawa N."/>
            <person name="Katano-Makiyama Y."/>
            <person name="Hidaka K."/>
        </authorList>
    </citation>
    <scope>NUCLEOTIDE SEQUENCE [LARGE SCALE GENOMIC DNA]</scope>
    <source>
        <strain evidence="3 4">NBRC 107102</strain>
    </source>
</reference>
<dbReference type="PANTHER" id="PTHR34978">
    <property type="entry name" value="POSSIBLE SENSOR-TRANSDUCER PROTEIN BLAR"/>
    <property type="match status" value="1"/>
</dbReference>
<sequence length="334" mass="36811">MTFILISTILSVLALLLSVWLGRMNPARSSKLTSGMFLLILASPLLVMLPKYKVTVPWMAEVPASSAAVASFQNASMLLPMAWGCIASLLIGRILLNRFAIHRWIKSSVAVDSKEITELHAECIQLLGLKQSTRVRYSKQIKSPIVTGLIKPTILLPESARNWSSDTTRMVLLHELGHVSRRDLWLSMAAHLTCAIHWFNPLVWILKKRLISECEFACDAHIISRGADAKKYILALCDVAQAAANQKHTALALAMAGQAPLRRRVDQLLSGNISQSPLLVGLLLTVTAGSTLAFTLVRPEAPRAMEIPRAIQVEDPYNPQEVQMRLTADPFPAN</sequence>
<keyword evidence="4" id="KW-1185">Reference proteome</keyword>
<organism evidence="3 4">
    <name type="scientific">Rubritalea halochordaticola</name>
    <dbReference type="NCBI Taxonomy" id="714537"/>
    <lineage>
        <taxon>Bacteria</taxon>
        <taxon>Pseudomonadati</taxon>
        <taxon>Verrucomicrobiota</taxon>
        <taxon>Verrucomicrobiia</taxon>
        <taxon>Verrucomicrobiales</taxon>
        <taxon>Rubritaleaceae</taxon>
        <taxon>Rubritalea</taxon>
    </lineage>
</organism>
<feature type="transmembrane region" description="Helical" evidence="1">
    <location>
        <begin position="72"/>
        <end position="96"/>
    </location>
</feature>
<evidence type="ECO:0000256" key="1">
    <source>
        <dbReference type="SAM" id="Phobius"/>
    </source>
</evidence>
<dbReference type="RefSeq" id="WP_346188239.1">
    <property type="nucleotide sequence ID" value="NZ_BAABRL010000004.1"/>
</dbReference>
<dbReference type="EMBL" id="BAABRL010000004">
    <property type="protein sequence ID" value="GAA5495441.1"/>
    <property type="molecule type" value="Genomic_DNA"/>
</dbReference>
<comment type="caution">
    <text evidence="3">The sequence shown here is derived from an EMBL/GenBank/DDBJ whole genome shotgun (WGS) entry which is preliminary data.</text>
</comment>
<dbReference type="Pfam" id="PF05569">
    <property type="entry name" value="Peptidase_M56"/>
    <property type="match status" value="1"/>
</dbReference>